<feature type="domain" description="RRM" evidence="4">
    <location>
        <begin position="184"/>
        <end position="269"/>
    </location>
</feature>
<sequence>MSTVKRPLSKKELDDIKKKDDLHRSAEVFSEFIQTFEDAEPAKKFTTFVRGGVVLPGKGEESTGGNDADKLYSLKPKASHLLSSHKDKPSSSHASRHSPPPSSSSKPVLVKKEKDKKKSQLETFKEELMQIQKERDERKRLKHEIHKIETKIGGGLPASSAVFLEDDNRVFDGTYDLSGDSSSTNLYMGNLAPNISEEQIAEIFGKFGPIASVKIMYPRGEDKEEVRSGRNTLCGFVAFMCRVDAERAMYGLRGKEVMGVEMRLGWGKAVPIPAFPIYIPPKLADLLESAPDSGLPFNAQPAKEDLHRLPRDGFTRLSPADTTDILSRATVRVTQPHERAILLIIHRVIEFVIREGPIFEAMLMQREKGNPNYRFLFDNYCNEHAYYRWKLFSVLQGETATQWRSKEFRMFEGGPVWKPPPVNPYVVGMPEELIERKDDSRYVKEMGSRGRSTTLASEGEHPVSSGKAGLSPEKKEQLEKVLAELTAERNSVADAMVFCIDHRDTSEDIVNAICNSLMNETDSPMKKIAKVYLISDILHNSGQQNAWYYRNGFEQKFPLVFNQIRKSHRSIEGRLKAEQYKQRVMSCFRAWEDWALYPPKLLVKFQNIFLGLEPVDEPDEDLDGKPMADIFPTTSVLAALHPSAADDSDIDGVPLDDELDGEPLDLDGEELKPFPEAVPAPITTAPVAPVGFAASKWETIDPEQVKAQAITTSKWDQVEDVTAVDASRKKNGKDSGKEKQKEVTKSLDDEVRERLREIEVRVLKYQDDLETGRRSRTKNESVSSQVEKYRQQLIKNTSSSSSGNQRVESSTASSRDRERNDRSTRDDRPDRERPRRTRSRSRDSRERREGRTSERERDRDRDKERERERIPDRKGTKRSRSRSSERRSASSSVRPDAKNHDRPSDRTSDKSPDRKPAAYSSSSSNNRSRERR</sequence>
<evidence type="ECO:0000256" key="3">
    <source>
        <dbReference type="SAM" id="MobiDB-lite"/>
    </source>
</evidence>
<feature type="compositionally biased region" description="Basic and acidic residues" evidence="3">
    <location>
        <begin position="840"/>
        <end position="874"/>
    </location>
</feature>
<dbReference type="AlphaFoldDB" id="A0A1D1UU04"/>
<dbReference type="GO" id="GO:0003723">
    <property type="term" value="F:RNA binding"/>
    <property type="evidence" value="ECO:0007669"/>
    <property type="project" value="UniProtKB-UniRule"/>
</dbReference>
<dbReference type="Proteomes" id="UP000186922">
    <property type="component" value="Unassembled WGS sequence"/>
</dbReference>
<dbReference type="PROSITE" id="PS50102">
    <property type="entry name" value="RRM"/>
    <property type="match status" value="1"/>
</dbReference>
<evidence type="ECO:0000313" key="7">
    <source>
        <dbReference type="EMBL" id="GAU91945.1"/>
    </source>
</evidence>
<gene>
    <name evidence="7" type="primary">RvY_04101-1</name>
    <name evidence="7" type="synonym">RvY_04101.1</name>
    <name evidence="7" type="ORF">RvY_04101</name>
</gene>
<feature type="domain" description="SURP motif" evidence="5">
    <location>
        <begin position="344"/>
        <end position="387"/>
    </location>
</feature>
<dbReference type="InterPro" id="IPR051485">
    <property type="entry name" value="SR-CTD_assoc_factor"/>
</dbReference>
<dbReference type="GO" id="GO:0005634">
    <property type="term" value="C:nucleus"/>
    <property type="evidence" value="ECO:0007669"/>
    <property type="project" value="TreeGrafter"/>
</dbReference>
<dbReference type="InterPro" id="IPR000061">
    <property type="entry name" value="Surp"/>
</dbReference>
<evidence type="ECO:0000256" key="1">
    <source>
        <dbReference type="ARBA" id="ARBA00022884"/>
    </source>
</evidence>
<dbReference type="PROSITE" id="PS51391">
    <property type="entry name" value="CID"/>
    <property type="match status" value="1"/>
</dbReference>
<feature type="compositionally biased region" description="Basic and acidic residues" evidence="3">
    <location>
        <begin position="814"/>
        <end position="833"/>
    </location>
</feature>
<dbReference type="InterPro" id="IPR012677">
    <property type="entry name" value="Nucleotide-bd_a/b_plait_sf"/>
</dbReference>
<dbReference type="SUPFAM" id="SSF109905">
    <property type="entry name" value="Surp module (SWAP domain)"/>
    <property type="match status" value="1"/>
</dbReference>
<dbReference type="Pfam" id="PF08312">
    <property type="entry name" value="cwf21"/>
    <property type="match status" value="1"/>
</dbReference>
<feature type="compositionally biased region" description="Basic and acidic residues" evidence="3">
    <location>
        <begin position="110"/>
        <end position="124"/>
    </location>
</feature>
<dbReference type="Gene3D" id="1.25.40.90">
    <property type="match status" value="1"/>
</dbReference>
<proteinExistence type="predicted"/>
<dbReference type="SUPFAM" id="SSF48464">
    <property type="entry name" value="ENTH/VHS domain"/>
    <property type="match status" value="1"/>
</dbReference>
<feature type="region of interest" description="Disordered" evidence="3">
    <location>
        <begin position="762"/>
        <end position="932"/>
    </location>
</feature>
<dbReference type="SMART" id="SM00360">
    <property type="entry name" value="RRM"/>
    <property type="match status" value="1"/>
</dbReference>
<dbReference type="InterPro" id="IPR000504">
    <property type="entry name" value="RRM_dom"/>
</dbReference>
<dbReference type="Gene3D" id="1.10.10.790">
    <property type="entry name" value="Surp module"/>
    <property type="match status" value="1"/>
</dbReference>
<dbReference type="SUPFAM" id="SSF54928">
    <property type="entry name" value="RNA-binding domain, RBD"/>
    <property type="match status" value="1"/>
</dbReference>
<dbReference type="Pfam" id="PF00076">
    <property type="entry name" value="RRM_1"/>
    <property type="match status" value="1"/>
</dbReference>
<feature type="compositionally biased region" description="Basic and acidic residues" evidence="3">
    <location>
        <begin position="895"/>
        <end position="916"/>
    </location>
</feature>
<dbReference type="InterPro" id="IPR008942">
    <property type="entry name" value="ENTH_VHS"/>
</dbReference>
<reference evidence="7 8" key="1">
    <citation type="journal article" date="2016" name="Nat. Commun.">
        <title>Extremotolerant tardigrade genome and improved radiotolerance of human cultured cells by tardigrade-unique protein.</title>
        <authorList>
            <person name="Hashimoto T."/>
            <person name="Horikawa D.D."/>
            <person name="Saito Y."/>
            <person name="Kuwahara H."/>
            <person name="Kozuka-Hata H."/>
            <person name="Shin-I T."/>
            <person name="Minakuchi Y."/>
            <person name="Ohishi K."/>
            <person name="Motoyama A."/>
            <person name="Aizu T."/>
            <person name="Enomoto A."/>
            <person name="Kondo K."/>
            <person name="Tanaka S."/>
            <person name="Hara Y."/>
            <person name="Koshikawa S."/>
            <person name="Sagara H."/>
            <person name="Miura T."/>
            <person name="Yokobori S."/>
            <person name="Miyagawa K."/>
            <person name="Suzuki Y."/>
            <person name="Kubo T."/>
            <person name="Oyama M."/>
            <person name="Kohara Y."/>
            <person name="Fujiyama A."/>
            <person name="Arakawa K."/>
            <person name="Katayama T."/>
            <person name="Toyoda A."/>
            <person name="Kunieda T."/>
        </authorList>
    </citation>
    <scope>NUCLEOTIDE SEQUENCE [LARGE SCALE GENOMIC DNA]</scope>
    <source>
        <strain evidence="7 8">YOKOZUNA-1</strain>
    </source>
</reference>
<feature type="compositionally biased region" description="Polar residues" evidence="3">
    <location>
        <begin position="793"/>
        <end position="813"/>
    </location>
</feature>
<feature type="domain" description="CID" evidence="6">
    <location>
        <begin position="470"/>
        <end position="613"/>
    </location>
</feature>
<keyword evidence="8" id="KW-1185">Reference proteome</keyword>
<feature type="region of interest" description="Disordered" evidence="3">
    <location>
        <begin position="725"/>
        <end position="750"/>
    </location>
</feature>
<organism evidence="7 8">
    <name type="scientific">Ramazzottius varieornatus</name>
    <name type="common">Water bear</name>
    <name type="synonym">Tardigrade</name>
    <dbReference type="NCBI Taxonomy" id="947166"/>
    <lineage>
        <taxon>Eukaryota</taxon>
        <taxon>Metazoa</taxon>
        <taxon>Ecdysozoa</taxon>
        <taxon>Tardigrada</taxon>
        <taxon>Eutardigrada</taxon>
        <taxon>Parachela</taxon>
        <taxon>Hypsibioidea</taxon>
        <taxon>Ramazzottiidae</taxon>
        <taxon>Ramazzottius</taxon>
    </lineage>
</organism>
<evidence type="ECO:0000313" key="8">
    <source>
        <dbReference type="Proteomes" id="UP000186922"/>
    </source>
</evidence>
<evidence type="ECO:0008006" key="9">
    <source>
        <dbReference type="Google" id="ProtNLM"/>
    </source>
</evidence>
<name>A0A1D1UU04_RAMVA</name>
<dbReference type="EMBL" id="BDGG01000002">
    <property type="protein sequence ID" value="GAU91945.1"/>
    <property type="molecule type" value="Genomic_DNA"/>
</dbReference>
<dbReference type="PROSITE" id="PS50128">
    <property type="entry name" value="SURP"/>
    <property type="match status" value="1"/>
</dbReference>
<dbReference type="PANTHER" id="PTHR23140:SF0">
    <property type="entry name" value="U2 SNRNP-ASSOCIATED SURP MOTIF-CONTAINING PROTEIN"/>
    <property type="match status" value="1"/>
</dbReference>
<evidence type="ECO:0000259" key="5">
    <source>
        <dbReference type="PROSITE" id="PS50128"/>
    </source>
</evidence>
<dbReference type="Gene3D" id="6.10.140.420">
    <property type="match status" value="1"/>
</dbReference>
<dbReference type="InterPro" id="IPR035967">
    <property type="entry name" value="SWAP/Surp_sf"/>
</dbReference>
<dbReference type="SMART" id="SM01115">
    <property type="entry name" value="cwf21"/>
    <property type="match status" value="1"/>
</dbReference>
<dbReference type="STRING" id="947166.A0A1D1UU04"/>
<comment type="caution">
    <text evidence="7">The sequence shown here is derived from an EMBL/GenBank/DDBJ whole genome shotgun (WGS) entry which is preliminary data.</text>
</comment>
<feature type="compositionally biased region" description="Basic and acidic residues" evidence="3">
    <location>
        <begin position="726"/>
        <end position="750"/>
    </location>
</feature>
<keyword evidence="1 2" id="KW-0694">RNA-binding</keyword>
<protein>
    <recommendedName>
        <fullName evidence="9">U2 snRNP-associated SURP motif-containing protein</fullName>
    </recommendedName>
</protein>
<dbReference type="CDD" id="cd12223">
    <property type="entry name" value="RRM_SR140"/>
    <property type="match status" value="1"/>
</dbReference>
<evidence type="ECO:0000259" key="4">
    <source>
        <dbReference type="PROSITE" id="PS50102"/>
    </source>
</evidence>
<feature type="region of interest" description="Disordered" evidence="3">
    <location>
        <begin position="445"/>
        <end position="474"/>
    </location>
</feature>
<dbReference type="CDD" id="cd21370">
    <property type="entry name" value="cwf21_SR140"/>
    <property type="match status" value="1"/>
</dbReference>
<dbReference type="PANTHER" id="PTHR23140">
    <property type="entry name" value="RNA PROCESSING PROTEIN LD23810P"/>
    <property type="match status" value="1"/>
</dbReference>
<feature type="region of interest" description="Disordered" evidence="3">
    <location>
        <begin position="1"/>
        <end position="20"/>
    </location>
</feature>
<dbReference type="InterPro" id="IPR047488">
    <property type="entry name" value="SR140_cwf21"/>
</dbReference>
<dbReference type="Gene3D" id="3.30.70.330">
    <property type="match status" value="1"/>
</dbReference>
<dbReference type="InterPro" id="IPR013170">
    <property type="entry name" value="mRNA_splic_Cwf21_dom"/>
</dbReference>
<accession>A0A1D1UU04</accession>
<dbReference type="SMART" id="SM00582">
    <property type="entry name" value="RPR"/>
    <property type="match status" value="1"/>
</dbReference>
<feature type="compositionally biased region" description="Basic and acidic residues" evidence="3">
    <location>
        <begin position="9"/>
        <end position="20"/>
    </location>
</feature>
<dbReference type="InterPro" id="IPR035979">
    <property type="entry name" value="RBD_domain_sf"/>
</dbReference>
<dbReference type="InterPro" id="IPR006569">
    <property type="entry name" value="CID_dom"/>
</dbReference>
<evidence type="ECO:0000259" key="6">
    <source>
        <dbReference type="PROSITE" id="PS51391"/>
    </source>
</evidence>
<dbReference type="SMART" id="SM00648">
    <property type="entry name" value="SWAP"/>
    <property type="match status" value="1"/>
</dbReference>
<dbReference type="GO" id="GO:0006396">
    <property type="term" value="P:RNA processing"/>
    <property type="evidence" value="ECO:0007669"/>
    <property type="project" value="InterPro"/>
</dbReference>
<dbReference type="OrthoDB" id="377209at2759"/>
<dbReference type="Pfam" id="PF01805">
    <property type="entry name" value="Surp"/>
    <property type="match status" value="1"/>
</dbReference>
<evidence type="ECO:0000256" key="2">
    <source>
        <dbReference type="PROSITE-ProRule" id="PRU00176"/>
    </source>
</evidence>
<dbReference type="Pfam" id="PF04818">
    <property type="entry name" value="CID"/>
    <property type="match status" value="1"/>
</dbReference>
<feature type="compositionally biased region" description="Basic and acidic residues" evidence="3">
    <location>
        <begin position="762"/>
        <end position="779"/>
    </location>
</feature>
<dbReference type="InterPro" id="IPR035009">
    <property type="entry name" value="SR140_RRM"/>
</dbReference>
<feature type="region of interest" description="Disordered" evidence="3">
    <location>
        <begin position="53"/>
        <end position="124"/>
    </location>
</feature>